<proteinExistence type="predicted"/>
<organism evidence="1 2">
    <name type="scientific">Burkholderia pyrrocinia</name>
    <name type="common">Pseudomonas pyrrocinia</name>
    <dbReference type="NCBI Taxonomy" id="60550"/>
    <lineage>
        <taxon>Bacteria</taxon>
        <taxon>Pseudomonadati</taxon>
        <taxon>Pseudomonadota</taxon>
        <taxon>Betaproteobacteria</taxon>
        <taxon>Burkholderiales</taxon>
        <taxon>Burkholderiaceae</taxon>
        <taxon>Burkholderia</taxon>
        <taxon>Burkholderia cepacia complex</taxon>
    </lineage>
</organism>
<evidence type="ECO:0000313" key="1">
    <source>
        <dbReference type="EMBL" id="AXF25612.1"/>
    </source>
</evidence>
<gene>
    <name evidence="1" type="ORF">CUJ89_34775</name>
</gene>
<evidence type="ECO:0000313" key="2">
    <source>
        <dbReference type="Proteomes" id="UP000253104"/>
    </source>
</evidence>
<reference evidence="1 2" key="1">
    <citation type="journal article" date="2018" name="ISME J.">
        <title>Involvement of Burkholderiaceae and sulfurous volatiles in disease-suppressive soils.</title>
        <authorList>
            <person name="Carrion V.J."/>
            <person name="Cordovez V."/>
            <person name="Tyc O."/>
            <person name="Etalo D.W."/>
            <person name="de Bruijn I."/>
            <person name="de Jager V.C."/>
            <person name="Medema M.H."/>
            <person name="Eberl L."/>
            <person name="Raaijmakers J.M."/>
        </authorList>
    </citation>
    <scope>NUCLEOTIDE SEQUENCE [LARGE SCALE GENOMIC DNA]</scope>
    <source>
        <strain evidence="2">mHSR5</strain>
    </source>
</reference>
<accession>A0A2Z5N7P6</accession>
<sequence>MENVTREPWKGHQINIRAVPVRYIQTPASAPDGYVAVVQICLNGEVLADWHLPRYGELWRSRQEAEREAMQYAVRLINRGVFDEPVQALGLAS</sequence>
<dbReference type="RefSeq" id="WP_114181976.1">
    <property type="nucleotide sequence ID" value="NZ_CP024904.1"/>
</dbReference>
<name>A0A2Z5N7P6_BURPY</name>
<dbReference type="AlphaFoldDB" id="A0A2Z5N7P6"/>
<dbReference type="OrthoDB" id="9032887at2"/>
<protein>
    <submittedName>
        <fullName evidence="1">Uncharacterized protein</fullName>
    </submittedName>
</protein>
<dbReference type="Proteomes" id="UP000253104">
    <property type="component" value="Chromosome mHSR5_C"/>
</dbReference>
<dbReference type="EMBL" id="CP024904">
    <property type="protein sequence ID" value="AXF25612.1"/>
    <property type="molecule type" value="Genomic_DNA"/>
</dbReference>